<proteinExistence type="predicted"/>
<dbReference type="GO" id="GO:0005739">
    <property type="term" value="C:mitochondrion"/>
    <property type="evidence" value="ECO:0007669"/>
    <property type="project" value="TreeGrafter"/>
</dbReference>
<organism evidence="4 5">
    <name type="scientific">Serendipita vermifera MAFF 305830</name>
    <dbReference type="NCBI Taxonomy" id="933852"/>
    <lineage>
        <taxon>Eukaryota</taxon>
        <taxon>Fungi</taxon>
        <taxon>Dikarya</taxon>
        <taxon>Basidiomycota</taxon>
        <taxon>Agaricomycotina</taxon>
        <taxon>Agaricomycetes</taxon>
        <taxon>Sebacinales</taxon>
        <taxon>Serendipitaceae</taxon>
        <taxon>Serendipita</taxon>
    </lineage>
</organism>
<reference evidence="5" key="2">
    <citation type="submission" date="2015-01" db="EMBL/GenBank/DDBJ databases">
        <title>Evolutionary Origins and Diversification of the Mycorrhizal Mutualists.</title>
        <authorList>
            <consortium name="DOE Joint Genome Institute"/>
            <consortium name="Mycorrhizal Genomics Consortium"/>
            <person name="Kohler A."/>
            <person name="Kuo A."/>
            <person name="Nagy L.G."/>
            <person name="Floudas D."/>
            <person name="Copeland A."/>
            <person name="Barry K.W."/>
            <person name="Cichocki N."/>
            <person name="Veneault-Fourrey C."/>
            <person name="LaButti K."/>
            <person name="Lindquist E.A."/>
            <person name="Lipzen A."/>
            <person name="Lundell T."/>
            <person name="Morin E."/>
            <person name="Murat C."/>
            <person name="Riley R."/>
            <person name="Ohm R."/>
            <person name="Sun H."/>
            <person name="Tunlid A."/>
            <person name="Henrissat B."/>
            <person name="Grigoriev I.V."/>
            <person name="Hibbett D.S."/>
            <person name="Martin F."/>
        </authorList>
    </citation>
    <scope>NUCLEOTIDE SEQUENCE [LARGE SCALE GENOMIC DNA]</scope>
    <source>
        <strain evidence="5">MAFF 305830</strain>
    </source>
</reference>
<keyword evidence="2" id="KW-1133">Transmembrane helix</keyword>
<evidence type="ECO:0000259" key="3">
    <source>
        <dbReference type="Pfam" id="PF06916"/>
    </source>
</evidence>
<name>A0A0C3AYP9_SERVB</name>
<sequence length="205" mass="21693">MLPLPASSSTRIPTIRLTAPSSSRSRYSSLAQDSPPPSPEGNAEDDAKLPIGTRLKVLIKSYGLYAIGVYLAIGVVDFSISFAAINLLGAEQVGRVTSYVKGAVVNAVHSVGIGFSSDDSPDGAVNGRESTANAGAGSEGLYAMLVLAYTVHKTLFMPLRAGLTVTMTPKLVRWLRMKGWTGKGGATRAAGQLRQSIRRKEDRLD</sequence>
<keyword evidence="5" id="KW-1185">Reference proteome</keyword>
<evidence type="ECO:0000256" key="1">
    <source>
        <dbReference type="SAM" id="MobiDB-lite"/>
    </source>
</evidence>
<dbReference type="Proteomes" id="UP000054097">
    <property type="component" value="Unassembled WGS sequence"/>
</dbReference>
<dbReference type="HOGENOM" id="CLU_059211_1_2_1"/>
<reference evidence="4 5" key="1">
    <citation type="submission" date="2014-04" db="EMBL/GenBank/DDBJ databases">
        <authorList>
            <consortium name="DOE Joint Genome Institute"/>
            <person name="Kuo A."/>
            <person name="Zuccaro A."/>
            <person name="Kohler A."/>
            <person name="Nagy L.G."/>
            <person name="Floudas D."/>
            <person name="Copeland A."/>
            <person name="Barry K.W."/>
            <person name="Cichocki N."/>
            <person name="Veneault-Fourrey C."/>
            <person name="LaButti K."/>
            <person name="Lindquist E.A."/>
            <person name="Lipzen A."/>
            <person name="Lundell T."/>
            <person name="Morin E."/>
            <person name="Murat C."/>
            <person name="Sun H."/>
            <person name="Tunlid A."/>
            <person name="Henrissat B."/>
            <person name="Grigoriev I.V."/>
            <person name="Hibbett D.S."/>
            <person name="Martin F."/>
            <person name="Nordberg H.P."/>
            <person name="Cantor M.N."/>
            <person name="Hua S.X."/>
        </authorList>
    </citation>
    <scope>NUCLEOTIDE SEQUENCE [LARGE SCALE GENOMIC DNA]</scope>
    <source>
        <strain evidence="4 5">MAFF 305830</strain>
    </source>
</reference>
<dbReference type="PANTHER" id="PTHR21377">
    <property type="entry name" value="PROTEIN FAM210B, MITOCHONDRIAL"/>
    <property type="match status" value="1"/>
</dbReference>
<gene>
    <name evidence="4" type="ORF">M408DRAFT_15711</name>
</gene>
<evidence type="ECO:0000256" key="2">
    <source>
        <dbReference type="SAM" id="Phobius"/>
    </source>
</evidence>
<feature type="compositionally biased region" description="Polar residues" evidence="1">
    <location>
        <begin position="1"/>
        <end position="12"/>
    </location>
</feature>
<accession>A0A0C3AYP9</accession>
<keyword evidence="2" id="KW-0472">Membrane</keyword>
<dbReference type="AlphaFoldDB" id="A0A0C3AYP9"/>
<feature type="region of interest" description="Disordered" evidence="1">
    <location>
        <begin position="183"/>
        <end position="205"/>
    </location>
</feature>
<dbReference type="STRING" id="933852.A0A0C3AYP9"/>
<dbReference type="Pfam" id="PF06916">
    <property type="entry name" value="FAM210A-B_dom"/>
    <property type="match status" value="1"/>
</dbReference>
<evidence type="ECO:0000313" key="5">
    <source>
        <dbReference type="Proteomes" id="UP000054097"/>
    </source>
</evidence>
<dbReference type="InterPro" id="IPR009688">
    <property type="entry name" value="FAM210A/B-like_dom"/>
</dbReference>
<dbReference type="OrthoDB" id="426386at2759"/>
<protein>
    <recommendedName>
        <fullName evidence="3">DUF1279 domain-containing protein</fullName>
    </recommendedName>
</protein>
<dbReference type="PANTHER" id="PTHR21377:SF0">
    <property type="entry name" value="PROTEIN FAM210B, MITOCHONDRIAL"/>
    <property type="match status" value="1"/>
</dbReference>
<keyword evidence="2" id="KW-0812">Transmembrane</keyword>
<feature type="domain" description="DUF1279" evidence="3">
    <location>
        <begin position="54"/>
        <end position="169"/>
    </location>
</feature>
<dbReference type="InterPro" id="IPR045866">
    <property type="entry name" value="FAM210A/B-like"/>
</dbReference>
<feature type="transmembrane region" description="Helical" evidence="2">
    <location>
        <begin position="62"/>
        <end position="88"/>
    </location>
</feature>
<feature type="region of interest" description="Disordered" evidence="1">
    <location>
        <begin position="1"/>
        <end position="46"/>
    </location>
</feature>
<evidence type="ECO:0000313" key="4">
    <source>
        <dbReference type="EMBL" id="KIM29650.1"/>
    </source>
</evidence>
<dbReference type="EMBL" id="KN824287">
    <property type="protein sequence ID" value="KIM29650.1"/>
    <property type="molecule type" value="Genomic_DNA"/>
</dbReference>